<dbReference type="GO" id="GO:0006335">
    <property type="term" value="P:DNA replication-dependent chromatin assembly"/>
    <property type="evidence" value="ECO:0007669"/>
    <property type="project" value="TreeGrafter"/>
</dbReference>
<dbReference type="GO" id="GO:0000785">
    <property type="term" value="C:chromatin"/>
    <property type="evidence" value="ECO:0007669"/>
    <property type="project" value="TreeGrafter"/>
</dbReference>
<reference evidence="9" key="1">
    <citation type="submission" date="2023-03" db="EMBL/GenBank/DDBJ databases">
        <title>Massive genome expansion in bonnet fungi (Mycena s.s.) driven by repeated elements and novel gene families across ecological guilds.</title>
        <authorList>
            <consortium name="Lawrence Berkeley National Laboratory"/>
            <person name="Harder C.B."/>
            <person name="Miyauchi S."/>
            <person name="Viragh M."/>
            <person name="Kuo A."/>
            <person name="Thoen E."/>
            <person name="Andreopoulos B."/>
            <person name="Lu D."/>
            <person name="Skrede I."/>
            <person name="Drula E."/>
            <person name="Henrissat B."/>
            <person name="Morin E."/>
            <person name="Kohler A."/>
            <person name="Barry K."/>
            <person name="LaButti K."/>
            <person name="Morin E."/>
            <person name="Salamov A."/>
            <person name="Lipzen A."/>
            <person name="Mereny Z."/>
            <person name="Hegedus B."/>
            <person name="Baldrian P."/>
            <person name="Stursova M."/>
            <person name="Weitz H."/>
            <person name="Taylor A."/>
            <person name="Grigoriev I.V."/>
            <person name="Nagy L.G."/>
            <person name="Martin F."/>
            <person name="Kauserud H."/>
        </authorList>
    </citation>
    <scope>NUCLEOTIDE SEQUENCE</scope>
    <source>
        <strain evidence="9">CBHHK067</strain>
    </source>
</reference>
<evidence type="ECO:0000256" key="2">
    <source>
        <dbReference type="ARBA" id="ARBA00006051"/>
    </source>
</evidence>
<comment type="subcellular location">
    <subcellularLocation>
        <location evidence="1">Nucleus</location>
    </subcellularLocation>
</comment>
<sequence length="192" mass="21222">MSIVTIRNVEFINNPAKFSDVYRFRVTFDCIAALKDDLEWKLIYVSSPGNEELDQELDDCLVGPVPAGVNSFEFEGSPPDPSKIPAEDVLGVAALILTGSYKDQEFVRVGYYQNTEYDNEEMKETPPANIMFHRLVRDISAKPRVTRFQIKWDVLPPSQAQTAGAATSATVPSANDLEDAMEVDSAQVSAPS</sequence>
<evidence type="ECO:0000256" key="4">
    <source>
        <dbReference type="ARBA" id="ARBA00023163"/>
    </source>
</evidence>
<evidence type="ECO:0000256" key="1">
    <source>
        <dbReference type="ARBA" id="ARBA00004123"/>
    </source>
</evidence>
<evidence type="ECO:0000313" key="10">
    <source>
        <dbReference type="Proteomes" id="UP001221757"/>
    </source>
</evidence>
<dbReference type="PANTHER" id="PTHR12040:SF0">
    <property type="entry name" value="HISTONE CHAPERONE ASF1"/>
    <property type="match status" value="1"/>
</dbReference>
<dbReference type="AlphaFoldDB" id="A0AAD7GKJ2"/>
<dbReference type="GO" id="GO:0005634">
    <property type="term" value="C:nucleus"/>
    <property type="evidence" value="ECO:0007669"/>
    <property type="project" value="UniProtKB-SubCell"/>
</dbReference>
<dbReference type="Proteomes" id="UP001221757">
    <property type="component" value="Unassembled WGS sequence"/>
</dbReference>
<evidence type="ECO:0000256" key="8">
    <source>
        <dbReference type="SAM" id="MobiDB-lite"/>
    </source>
</evidence>
<evidence type="ECO:0000256" key="5">
    <source>
        <dbReference type="ARBA" id="ARBA00023186"/>
    </source>
</evidence>
<keyword evidence="6" id="KW-0539">Nucleus</keyword>
<feature type="region of interest" description="Disordered" evidence="8">
    <location>
        <begin position="159"/>
        <end position="192"/>
    </location>
</feature>
<feature type="compositionally biased region" description="Low complexity" evidence="8">
    <location>
        <begin position="159"/>
        <end position="170"/>
    </location>
</feature>
<gene>
    <name evidence="9" type="ORF">B0H17DRAFT_977848</name>
</gene>
<evidence type="ECO:0000256" key="3">
    <source>
        <dbReference type="ARBA" id="ARBA00023015"/>
    </source>
</evidence>
<name>A0AAD7GKJ2_MYCRO</name>
<dbReference type="Pfam" id="PF04729">
    <property type="entry name" value="ASF1_hist_chap"/>
    <property type="match status" value="1"/>
</dbReference>
<keyword evidence="5" id="KW-0143">Chaperone</keyword>
<evidence type="ECO:0000313" key="9">
    <source>
        <dbReference type="EMBL" id="KAJ7699365.1"/>
    </source>
</evidence>
<evidence type="ECO:0000256" key="6">
    <source>
        <dbReference type="ARBA" id="ARBA00023242"/>
    </source>
</evidence>
<comment type="caution">
    <text evidence="9">The sequence shown here is derived from an EMBL/GenBank/DDBJ whole genome shotgun (WGS) entry which is preliminary data.</text>
</comment>
<organism evidence="9 10">
    <name type="scientific">Mycena rosella</name>
    <name type="common">Pink bonnet</name>
    <name type="synonym">Agaricus rosellus</name>
    <dbReference type="NCBI Taxonomy" id="1033263"/>
    <lineage>
        <taxon>Eukaryota</taxon>
        <taxon>Fungi</taxon>
        <taxon>Dikarya</taxon>
        <taxon>Basidiomycota</taxon>
        <taxon>Agaricomycotina</taxon>
        <taxon>Agaricomycetes</taxon>
        <taxon>Agaricomycetidae</taxon>
        <taxon>Agaricales</taxon>
        <taxon>Marasmiineae</taxon>
        <taxon>Mycenaceae</taxon>
        <taxon>Mycena</taxon>
    </lineage>
</organism>
<evidence type="ECO:0000256" key="7">
    <source>
        <dbReference type="ARBA" id="ARBA00032776"/>
    </source>
</evidence>
<keyword evidence="4" id="KW-0804">Transcription</keyword>
<dbReference type="GO" id="GO:0042393">
    <property type="term" value="F:histone binding"/>
    <property type="evidence" value="ECO:0007669"/>
    <property type="project" value="TreeGrafter"/>
</dbReference>
<proteinExistence type="inferred from homology"/>
<dbReference type="EMBL" id="JARKIE010000023">
    <property type="protein sequence ID" value="KAJ7699365.1"/>
    <property type="molecule type" value="Genomic_DNA"/>
</dbReference>
<dbReference type="InterPro" id="IPR036747">
    <property type="entry name" value="ASF1-like_sf"/>
</dbReference>
<dbReference type="SUPFAM" id="SSF101546">
    <property type="entry name" value="ASF1-like"/>
    <property type="match status" value="1"/>
</dbReference>
<accession>A0AAD7GKJ2</accession>
<dbReference type="InterPro" id="IPR006818">
    <property type="entry name" value="ASF1-like"/>
</dbReference>
<dbReference type="PANTHER" id="PTHR12040">
    <property type="entry name" value="ANTI-SILENCING PROTEIN 1"/>
    <property type="match status" value="1"/>
</dbReference>
<keyword evidence="10" id="KW-1185">Reference proteome</keyword>
<keyword evidence="3" id="KW-0805">Transcription regulation</keyword>
<comment type="similarity">
    <text evidence="2">Belongs to the ASF1 family.</text>
</comment>
<protein>
    <recommendedName>
        <fullName evidence="7">Anti-silencing function protein 1</fullName>
    </recommendedName>
</protein>
<dbReference type="Gene3D" id="2.60.40.1490">
    <property type="entry name" value="Histone chaperone ASF1-like"/>
    <property type="match status" value="1"/>
</dbReference>